<dbReference type="EMBL" id="JAHZST010000019">
    <property type="protein sequence ID" value="MBW8185998.1"/>
    <property type="molecule type" value="Genomic_DNA"/>
</dbReference>
<dbReference type="Gene3D" id="3.40.720.10">
    <property type="entry name" value="Alkaline Phosphatase, subunit A"/>
    <property type="match status" value="1"/>
</dbReference>
<evidence type="ECO:0000256" key="3">
    <source>
        <dbReference type="SAM" id="SignalP"/>
    </source>
</evidence>
<evidence type="ECO:0000313" key="5">
    <source>
        <dbReference type="EMBL" id="MBW8185998.1"/>
    </source>
</evidence>
<feature type="domain" description="Sulfatase N-terminal" evidence="4">
    <location>
        <begin position="34"/>
        <end position="387"/>
    </location>
</feature>
<dbReference type="PANTHER" id="PTHR43751">
    <property type="entry name" value="SULFATASE"/>
    <property type="match status" value="1"/>
</dbReference>
<name>A0ABS7E9H7_9GAMM</name>
<evidence type="ECO:0000256" key="1">
    <source>
        <dbReference type="ARBA" id="ARBA00008779"/>
    </source>
</evidence>
<gene>
    <name evidence="5" type="ORF">K0625_20395</name>
</gene>
<evidence type="ECO:0000256" key="2">
    <source>
        <dbReference type="ARBA" id="ARBA00022801"/>
    </source>
</evidence>
<proteinExistence type="inferred from homology"/>
<reference evidence="5 6" key="1">
    <citation type="submission" date="2021-07" db="EMBL/GenBank/DDBJ databases">
        <title>Shewanella sp. nov, isolated from SCS.</title>
        <authorList>
            <person name="Cao W.R."/>
        </authorList>
    </citation>
    <scope>NUCLEOTIDE SEQUENCE [LARGE SCALE GENOMIC DNA]</scope>
    <source>
        <strain evidence="5 6">NR704-98</strain>
    </source>
</reference>
<dbReference type="Pfam" id="PF00884">
    <property type="entry name" value="Sulfatase"/>
    <property type="match status" value="1"/>
</dbReference>
<keyword evidence="3" id="KW-0732">Signal</keyword>
<dbReference type="SUPFAM" id="SSF53649">
    <property type="entry name" value="Alkaline phosphatase-like"/>
    <property type="match status" value="1"/>
</dbReference>
<protein>
    <submittedName>
        <fullName evidence="5">Arylsulfatase</fullName>
    </submittedName>
</protein>
<evidence type="ECO:0000313" key="6">
    <source>
        <dbReference type="Proteomes" id="UP001195963"/>
    </source>
</evidence>
<accession>A0ABS7E9H7</accession>
<dbReference type="CDD" id="cd16145">
    <property type="entry name" value="ARS_like"/>
    <property type="match status" value="1"/>
</dbReference>
<evidence type="ECO:0000259" key="4">
    <source>
        <dbReference type="Pfam" id="PF00884"/>
    </source>
</evidence>
<organism evidence="5 6">
    <name type="scientific">Shewanella nanhaiensis</name>
    <dbReference type="NCBI Taxonomy" id="2864872"/>
    <lineage>
        <taxon>Bacteria</taxon>
        <taxon>Pseudomonadati</taxon>
        <taxon>Pseudomonadota</taxon>
        <taxon>Gammaproteobacteria</taxon>
        <taxon>Alteromonadales</taxon>
        <taxon>Shewanellaceae</taxon>
        <taxon>Shewanella</taxon>
    </lineage>
</organism>
<dbReference type="InterPro" id="IPR000917">
    <property type="entry name" value="Sulfatase_N"/>
</dbReference>
<dbReference type="PROSITE" id="PS51257">
    <property type="entry name" value="PROKAR_LIPOPROTEIN"/>
    <property type="match status" value="1"/>
</dbReference>
<dbReference type="Gene3D" id="3.30.1120.10">
    <property type="match status" value="1"/>
</dbReference>
<dbReference type="PANTHER" id="PTHR43751:SF3">
    <property type="entry name" value="SULFATASE N-TERMINAL DOMAIN-CONTAINING PROTEIN"/>
    <property type="match status" value="1"/>
</dbReference>
<sequence length="500" mass="55450">MKCCCITLSVAVLCSTMVTSCSQSNIAPKVNRQPNVIYFLADDLGVGDLGSYGQQHIRTPNIDKLAAEGMRFSRHYAGSSVCAPSRASLMTGRDMGHTDIRGNTQLKNQPDIPEYQGQYPLAQGTITLAHLFQQAGYQTGAFGKWGLGSLQSSGNPKAMGFDQFYGYLDQRHAHNYFPQYLWAGDEVVRLDNPAINVHPKLGRDKSDHREYIGKDYAPYKILARAKEFIHQNRDEAFFLYVPFVVPHAAIQIPDKELEGYQFDETPHRLGGARAYTPHPKPRAARAAMISRMDRDVGDIMAMLKELGLDDNTLVLFSSDNGATTAGGSDINFFNSTAGARGEKATLYEGGIRAPLIARWPGNISAGSESDHLSAFWDMLPTFAQLLDLSVPEDIQGISMLPTLLGKPQNEQHASLYWEFFSRNPSQAVVMGNWKAIRHYSKESGNSVLELGATALYNLQEDPTESEDLAAKHPELVKQAEMIMAQRQRSSHLPWNFQSNN</sequence>
<feature type="signal peptide" evidence="3">
    <location>
        <begin position="1"/>
        <end position="20"/>
    </location>
</feature>
<comment type="caution">
    <text evidence="5">The sequence shown here is derived from an EMBL/GenBank/DDBJ whole genome shotgun (WGS) entry which is preliminary data.</text>
</comment>
<dbReference type="RefSeq" id="WP_220111343.1">
    <property type="nucleotide sequence ID" value="NZ_JAHZST010000019.1"/>
</dbReference>
<dbReference type="InterPro" id="IPR052701">
    <property type="entry name" value="GAG_Ulvan_Degrading_Sulfatases"/>
</dbReference>
<dbReference type="Proteomes" id="UP001195963">
    <property type="component" value="Unassembled WGS sequence"/>
</dbReference>
<dbReference type="InterPro" id="IPR024607">
    <property type="entry name" value="Sulfatase_CS"/>
</dbReference>
<feature type="chain" id="PRO_5046739875" evidence="3">
    <location>
        <begin position="21"/>
        <end position="500"/>
    </location>
</feature>
<comment type="similarity">
    <text evidence="1">Belongs to the sulfatase family.</text>
</comment>
<dbReference type="InterPro" id="IPR017850">
    <property type="entry name" value="Alkaline_phosphatase_core_sf"/>
</dbReference>
<keyword evidence="6" id="KW-1185">Reference proteome</keyword>
<keyword evidence="2" id="KW-0378">Hydrolase</keyword>
<dbReference type="PROSITE" id="PS00523">
    <property type="entry name" value="SULFATASE_1"/>
    <property type="match status" value="1"/>
</dbReference>